<keyword evidence="3" id="KW-0808">Transferase</keyword>
<dbReference type="AlphaFoldDB" id="A0A9J7MT83"/>
<dbReference type="PANTHER" id="PTHR14647">
    <property type="entry name" value="GALACTOSE-3-O-SULFOTRANSFERASE"/>
    <property type="match status" value="1"/>
</dbReference>
<gene>
    <name evidence="11" type="primary">LOC118416819</name>
</gene>
<dbReference type="RefSeq" id="XP_035677974.1">
    <property type="nucleotide sequence ID" value="XM_035822081.1"/>
</dbReference>
<evidence type="ECO:0000256" key="2">
    <source>
        <dbReference type="ARBA" id="ARBA00008124"/>
    </source>
</evidence>
<protein>
    <submittedName>
        <fullName evidence="11">Galactose-3-O-sulfotransferase 3-like</fullName>
    </submittedName>
</protein>
<keyword evidence="9" id="KW-0325">Glycoprotein</keyword>
<keyword evidence="5" id="KW-0735">Signal-anchor</keyword>
<keyword evidence="7" id="KW-0333">Golgi apparatus</keyword>
<evidence type="ECO:0000256" key="4">
    <source>
        <dbReference type="ARBA" id="ARBA00022692"/>
    </source>
</evidence>
<evidence type="ECO:0000256" key="1">
    <source>
        <dbReference type="ARBA" id="ARBA00004323"/>
    </source>
</evidence>
<comment type="similarity">
    <text evidence="2">Belongs to the galactose-3-O-sulfotransferase family.</text>
</comment>
<dbReference type="Pfam" id="PF06990">
    <property type="entry name" value="Gal-3-0_sulfotr"/>
    <property type="match status" value="1"/>
</dbReference>
<dbReference type="PANTHER" id="PTHR14647:SF87">
    <property type="entry name" value="PUTATIVE-RELATED"/>
    <property type="match status" value="1"/>
</dbReference>
<name>A0A9J7MT83_BRAFL</name>
<dbReference type="InterPro" id="IPR027417">
    <property type="entry name" value="P-loop_NTPase"/>
</dbReference>
<dbReference type="Proteomes" id="UP000001554">
    <property type="component" value="Chromosome 5"/>
</dbReference>
<dbReference type="InterPro" id="IPR009729">
    <property type="entry name" value="Gal-3-0_sulfotransfrase"/>
</dbReference>
<evidence type="ECO:0000256" key="7">
    <source>
        <dbReference type="ARBA" id="ARBA00023034"/>
    </source>
</evidence>
<reference evidence="11" key="2">
    <citation type="submission" date="2025-08" db="UniProtKB">
        <authorList>
            <consortium name="RefSeq"/>
        </authorList>
    </citation>
    <scope>IDENTIFICATION</scope>
    <source>
        <strain evidence="11">S238N-H82</strain>
        <tissue evidence="11">Testes</tissue>
    </source>
</reference>
<sequence length="141" mass="17089">MLLDHLDESYVLLKRLMCWDLRDILYITKNNRSYSFKEYTPSEKEVQELRRWKAVDYLIYDTFNKSLWEKIAAQGPDFFEEVHYFKDVNTRVNTYCNERQENTSNLIVEAAKWNSLQFEVDAEFCRVLQTLVSTIFVTFKW</sequence>
<dbReference type="OrthoDB" id="514299at2759"/>
<dbReference type="GO" id="GO:0000139">
    <property type="term" value="C:Golgi membrane"/>
    <property type="evidence" value="ECO:0007669"/>
    <property type="project" value="UniProtKB-SubCell"/>
</dbReference>
<dbReference type="OMA" id="MQEGHES"/>
<dbReference type="GO" id="GO:0009247">
    <property type="term" value="P:glycolipid biosynthetic process"/>
    <property type="evidence" value="ECO:0007669"/>
    <property type="project" value="InterPro"/>
</dbReference>
<evidence type="ECO:0000256" key="5">
    <source>
        <dbReference type="ARBA" id="ARBA00022968"/>
    </source>
</evidence>
<evidence type="ECO:0000256" key="9">
    <source>
        <dbReference type="ARBA" id="ARBA00023180"/>
    </source>
</evidence>
<accession>A0A9J7MT83</accession>
<dbReference type="Gene3D" id="3.40.50.300">
    <property type="entry name" value="P-loop containing nucleotide triphosphate hydrolases"/>
    <property type="match status" value="1"/>
</dbReference>
<evidence type="ECO:0000256" key="8">
    <source>
        <dbReference type="ARBA" id="ARBA00023136"/>
    </source>
</evidence>
<reference evidence="10" key="1">
    <citation type="journal article" date="2020" name="Nat. Ecol. Evol.">
        <title>Deeply conserved synteny resolves early events in vertebrate evolution.</title>
        <authorList>
            <person name="Simakov O."/>
            <person name="Marletaz F."/>
            <person name="Yue J.X."/>
            <person name="O'Connell B."/>
            <person name="Jenkins J."/>
            <person name="Brandt A."/>
            <person name="Calef R."/>
            <person name="Tung C.H."/>
            <person name="Huang T.K."/>
            <person name="Schmutz J."/>
            <person name="Satoh N."/>
            <person name="Yu J.K."/>
            <person name="Putnam N.H."/>
            <person name="Green R.E."/>
            <person name="Rokhsar D.S."/>
        </authorList>
    </citation>
    <scope>NUCLEOTIDE SEQUENCE [LARGE SCALE GENOMIC DNA]</scope>
    <source>
        <strain evidence="10">S238N-H82</strain>
    </source>
</reference>
<dbReference type="GeneID" id="118416819"/>
<keyword evidence="4" id="KW-0812">Transmembrane</keyword>
<evidence type="ECO:0000256" key="3">
    <source>
        <dbReference type="ARBA" id="ARBA00022679"/>
    </source>
</evidence>
<keyword evidence="10" id="KW-1185">Reference proteome</keyword>
<evidence type="ECO:0000313" key="11">
    <source>
        <dbReference type="RefSeq" id="XP_035677974.1"/>
    </source>
</evidence>
<keyword evidence="6" id="KW-1133">Transmembrane helix</keyword>
<dbReference type="GO" id="GO:0001733">
    <property type="term" value="F:galactosylceramide sulfotransferase activity"/>
    <property type="evidence" value="ECO:0007669"/>
    <property type="project" value="InterPro"/>
</dbReference>
<proteinExistence type="inferred from homology"/>
<dbReference type="KEGG" id="bfo:118416819"/>
<organism evidence="10 11">
    <name type="scientific">Branchiostoma floridae</name>
    <name type="common">Florida lancelet</name>
    <name type="synonym">Amphioxus</name>
    <dbReference type="NCBI Taxonomy" id="7739"/>
    <lineage>
        <taxon>Eukaryota</taxon>
        <taxon>Metazoa</taxon>
        <taxon>Chordata</taxon>
        <taxon>Cephalochordata</taxon>
        <taxon>Leptocardii</taxon>
        <taxon>Amphioxiformes</taxon>
        <taxon>Branchiostomatidae</taxon>
        <taxon>Branchiostoma</taxon>
    </lineage>
</organism>
<comment type="subcellular location">
    <subcellularLocation>
        <location evidence="1">Golgi apparatus membrane</location>
        <topology evidence="1">Single-pass type II membrane protein</topology>
    </subcellularLocation>
</comment>
<keyword evidence="8" id="KW-0472">Membrane</keyword>
<evidence type="ECO:0000256" key="6">
    <source>
        <dbReference type="ARBA" id="ARBA00022989"/>
    </source>
</evidence>
<evidence type="ECO:0000313" key="10">
    <source>
        <dbReference type="Proteomes" id="UP000001554"/>
    </source>
</evidence>